<accession>A0ACC1DK75</accession>
<reference evidence="1 2" key="1">
    <citation type="journal article" date="2021" name="Front. Genet.">
        <title>Chromosome-Level Genome Assembly Reveals Significant Gene Expansion in the Toll and IMD Signaling Pathways of Dendrolimus kikuchii.</title>
        <authorList>
            <person name="Zhou J."/>
            <person name="Wu P."/>
            <person name="Xiong Z."/>
            <person name="Liu N."/>
            <person name="Zhao N."/>
            <person name="Ji M."/>
            <person name="Qiu Y."/>
            <person name="Yang B."/>
        </authorList>
    </citation>
    <scope>NUCLEOTIDE SEQUENCE [LARGE SCALE GENOMIC DNA]</scope>
    <source>
        <strain evidence="1">Ann1</strain>
    </source>
</reference>
<dbReference type="EMBL" id="CM034387">
    <property type="protein sequence ID" value="KAJ0184017.1"/>
    <property type="molecule type" value="Genomic_DNA"/>
</dbReference>
<gene>
    <name evidence="1" type="ORF">K1T71_000440</name>
</gene>
<sequence length="97" mass="11587">MQTSQQASERRLPTEQKPKIPRQSRSNVKVMLIVFFDCRGVLHSEFLPKNQTVNKVYYLCVMRRLRDLYSGNPAKTSLEWFKVVILHKNWLIPIRFH</sequence>
<name>A0ACC1DK75_9NEOP</name>
<dbReference type="Proteomes" id="UP000824533">
    <property type="component" value="Linkage Group LG01"/>
</dbReference>
<evidence type="ECO:0000313" key="2">
    <source>
        <dbReference type="Proteomes" id="UP000824533"/>
    </source>
</evidence>
<proteinExistence type="predicted"/>
<keyword evidence="2" id="KW-1185">Reference proteome</keyword>
<evidence type="ECO:0000313" key="1">
    <source>
        <dbReference type="EMBL" id="KAJ0184017.1"/>
    </source>
</evidence>
<organism evidence="1 2">
    <name type="scientific">Dendrolimus kikuchii</name>
    <dbReference type="NCBI Taxonomy" id="765133"/>
    <lineage>
        <taxon>Eukaryota</taxon>
        <taxon>Metazoa</taxon>
        <taxon>Ecdysozoa</taxon>
        <taxon>Arthropoda</taxon>
        <taxon>Hexapoda</taxon>
        <taxon>Insecta</taxon>
        <taxon>Pterygota</taxon>
        <taxon>Neoptera</taxon>
        <taxon>Endopterygota</taxon>
        <taxon>Lepidoptera</taxon>
        <taxon>Glossata</taxon>
        <taxon>Ditrysia</taxon>
        <taxon>Bombycoidea</taxon>
        <taxon>Lasiocampidae</taxon>
        <taxon>Dendrolimus</taxon>
    </lineage>
</organism>
<protein>
    <submittedName>
        <fullName evidence="1">Uncharacterized protein</fullName>
    </submittedName>
</protein>
<comment type="caution">
    <text evidence="1">The sequence shown here is derived from an EMBL/GenBank/DDBJ whole genome shotgun (WGS) entry which is preliminary data.</text>
</comment>